<dbReference type="Gene3D" id="3.10.129.10">
    <property type="entry name" value="Hotdog Thioesterase"/>
    <property type="match status" value="1"/>
</dbReference>
<organism evidence="1 2">
    <name type="scientific">Spongiibacter pelagi</name>
    <dbReference type="NCBI Taxonomy" id="2760804"/>
    <lineage>
        <taxon>Bacteria</taxon>
        <taxon>Pseudomonadati</taxon>
        <taxon>Pseudomonadota</taxon>
        <taxon>Gammaproteobacteria</taxon>
        <taxon>Cellvibrionales</taxon>
        <taxon>Spongiibacteraceae</taxon>
        <taxon>Spongiibacter</taxon>
    </lineage>
</organism>
<evidence type="ECO:0000313" key="2">
    <source>
        <dbReference type="Proteomes" id="UP000610558"/>
    </source>
</evidence>
<sequence>MKETPDAHRLILDNYPHILTIETRYGDMDSYAHLNNSAIGRIYENSRAQLHMGIFDSTNFHRADSPAKTLLVETRTRFFAEGHYPGSVTLGTGIGRIGNSSYQIQQALFQDGQCLGVCDATMVYTVDGKPTALEGDLRLAFEKMLIKA</sequence>
<comment type="caution">
    <text evidence="1">The sequence shown here is derived from an EMBL/GenBank/DDBJ whole genome shotgun (WGS) entry which is preliminary data.</text>
</comment>
<dbReference type="AlphaFoldDB" id="A0A927C1D2"/>
<dbReference type="CDD" id="cd00586">
    <property type="entry name" value="4HBT"/>
    <property type="match status" value="1"/>
</dbReference>
<name>A0A927C1D2_9GAMM</name>
<dbReference type="EMBL" id="JACXLD010000002">
    <property type="protein sequence ID" value="MBD2858232.1"/>
    <property type="molecule type" value="Genomic_DNA"/>
</dbReference>
<accession>A0A927C1D2</accession>
<dbReference type="RefSeq" id="WP_190762884.1">
    <property type="nucleotide sequence ID" value="NZ_JACXLD010000002.1"/>
</dbReference>
<dbReference type="InterPro" id="IPR029069">
    <property type="entry name" value="HotDog_dom_sf"/>
</dbReference>
<dbReference type="Pfam" id="PF13279">
    <property type="entry name" value="4HBT_2"/>
    <property type="match status" value="1"/>
</dbReference>
<keyword evidence="2" id="KW-1185">Reference proteome</keyword>
<evidence type="ECO:0008006" key="3">
    <source>
        <dbReference type="Google" id="ProtNLM"/>
    </source>
</evidence>
<dbReference type="SUPFAM" id="SSF54637">
    <property type="entry name" value="Thioesterase/thiol ester dehydrase-isomerase"/>
    <property type="match status" value="1"/>
</dbReference>
<dbReference type="Proteomes" id="UP000610558">
    <property type="component" value="Unassembled WGS sequence"/>
</dbReference>
<evidence type="ECO:0000313" key="1">
    <source>
        <dbReference type="EMBL" id="MBD2858232.1"/>
    </source>
</evidence>
<protein>
    <recommendedName>
        <fullName evidence="3">Acyl-CoA thioester hydrolase</fullName>
    </recommendedName>
</protein>
<proteinExistence type="predicted"/>
<gene>
    <name evidence="1" type="ORF">IB286_04360</name>
</gene>
<reference evidence="1" key="1">
    <citation type="submission" date="2020-09" db="EMBL/GenBank/DDBJ databases">
        <authorList>
            <person name="Yoon J.-W."/>
        </authorList>
    </citation>
    <scope>NUCLEOTIDE SEQUENCE</scope>
    <source>
        <strain evidence="1">KMU-158</strain>
    </source>
</reference>